<dbReference type="Pfam" id="PF10441">
    <property type="entry name" value="Urb2"/>
    <property type="match status" value="1"/>
</dbReference>
<sequence length="124" mass="14298">MNKVCFSSEEGVACASSLRRIYEEINKQKHIFGRQCSLFLSNYVWVYSGYGDHKRSGIRREVDESLRLGVDASIDACSRDDIQYLHTVFGELSTEIDNEGCRLIFIESNYYSHGKLCLCKFYTL</sequence>
<protein>
    <recommendedName>
        <fullName evidence="1">Nucleolar 27S pre-rRNA processing Urb2/Npa2 C-terminal domain-containing protein</fullName>
    </recommendedName>
</protein>
<reference evidence="3" key="2">
    <citation type="submission" date="2018-02" db="UniProtKB">
        <authorList>
            <consortium name="EnsemblPlants"/>
        </authorList>
    </citation>
    <scope>IDENTIFICATION</scope>
    <source>
        <strain evidence="3">Williams 82</strain>
    </source>
</reference>
<dbReference type="KEGG" id="gmx:102664451"/>
<dbReference type="AlphaFoldDB" id="A0A0R0GCU1"/>
<keyword evidence="4" id="KW-1185">Reference proteome</keyword>
<dbReference type="InterPro" id="IPR052609">
    <property type="entry name" value="Ribosome_Biogenesis_Reg"/>
</dbReference>
<reference evidence="2" key="3">
    <citation type="submission" date="2018-07" db="EMBL/GenBank/DDBJ databases">
        <title>WGS assembly of Glycine max.</title>
        <authorList>
            <person name="Schmutz J."/>
            <person name="Cannon S."/>
            <person name="Schlueter J."/>
            <person name="Ma J."/>
            <person name="Mitros T."/>
            <person name="Nelson W."/>
            <person name="Hyten D."/>
            <person name="Song Q."/>
            <person name="Thelen J."/>
            <person name="Cheng J."/>
            <person name="Xu D."/>
            <person name="Hellsten U."/>
            <person name="May G."/>
            <person name="Yu Y."/>
            <person name="Sakurai T."/>
            <person name="Umezawa T."/>
            <person name="Bhattacharyya M."/>
            <person name="Sandhu D."/>
            <person name="Valliyodan B."/>
            <person name="Lindquist E."/>
            <person name="Peto M."/>
            <person name="Grant D."/>
            <person name="Shu S."/>
            <person name="Goodstein D."/>
            <person name="Barry K."/>
            <person name="Futrell-Griggs M."/>
            <person name="Abernathy B."/>
            <person name="Du J."/>
            <person name="Tian Z."/>
            <person name="Zhu L."/>
            <person name="Gill N."/>
            <person name="Joshi T."/>
            <person name="Libault M."/>
            <person name="Sethuraman A."/>
            <person name="Zhang X."/>
            <person name="Shinozaki K."/>
            <person name="Nguyen H."/>
            <person name="Wing R."/>
            <person name="Cregan P."/>
            <person name="Specht J."/>
            <person name="Grimwood J."/>
            <person name="Rokhsar D."/>
            <person name="Stacey G."/>
            <person name="Shoemaker R."/>
            <person name="Jackson S."/>
        </authorList>
    </citation>
    <scope>NUCLEOTIDE SEQUENCE</scope>
    <source>
        <tissue evidence="2">Callus</tissue>
    </source>
</reference>
<evidence type="ECO:0000313" key="4">
    <source>
        <dbReference type="Proteomes" id="UP000008827"/>
    </source>
</evidence>
<accession>A0A0R0GCU1</accession>
<organism evidence="2">
    <name type="scientific">Glycine max</name>
    <name type="common">Soybean</name>
    <name type="synonym">Glycine hispida</name>
    <dbReference type="NCBI Taxonomy" id="3847"/>
    <lineage>
        <taxon>Eukaryota</taxon>
        <taxon>Viridiplantae</taxon>
        <taxon>Streptophyta</taxon>
        <taxon>Embryophyta</taxon>
        <taxon>Tracheophyta</taxon>
        <taxon>Spermatophyta</taxon>
        <taxon>Magnoliopsida</taxon>
        <taxon>eudicotyledons</taxon>
        <taxon>Gunneridae</taxon>
        <taxon>Pentapetalae</taxon>
        <taxon>rosids</taxon>
        <taxon>fabids</taxon>
        <taxon>Fabales</taxon>
        <taxon>Fabaceae</taxon>
        <taxon>Papilionoideae</taxon>
        <taxon>50 kb inversion clade</taxon>
        <taxon>NPAAA clade</taxon>
        <taxon>indigoferoid/millettioid clade</taxon>
        <taxon>Phaseoleae</taxon>
        <taxon>Glycine</taxon>
        <taxon>Glycine subgen. Soja</taxon>
    </lineage>
</organism>
<evidence type="ECO:0000313" key="2">
    <source>
        <dbReference type="EMBL" id="KRH15847.1"/>
    </source>
</evidence>
<proteinExistence type="predicted"/>
<dbReference type="InterPro" id="IPR018849">
    <property type="entry name" value="Urb2/Npa2_C"/>
</dbReference>
<dbReference type="PaxDb" id="3847-GLYMA14G14181.1"/>
<dbReference type="Proteomes" id="UP000008827">
    <property type="component" value="Chromosome 14"/>
</dbReference>
<dbReference type="EMBL" id="CM000847">
    <property type="protein sequence ID" value="KRH15847.1"/>
    <property type="molecule type" value="Genomic_DNA"/>
</dbReference>
<feature type="domain" description="Nucleolar 27S pre-rRNA processing Urb2/Npa2 C-terminal" evidence="1">
    <location>
        <begin position="9"/>
        <end position="89"/>
    </location>
</feature>
<evidence type="ECO:0000259" key="1">
    <source>
        <dbReference type="Pfam" id="PF10441"/>
    </source>
</evidence>
<dbReference type="PANTHER" id="PTHR15682">
    <property type="entry name" value="UNHEALTHY RIBOSOME BIOGENESIS PROTEIN 2 HOMOLOG"/>
    <property type="match status" value="1"/>
</dbReference>
<dbReference type="PANTHER" id="PTHR15682:SF2">
    <property type="entry name" value="UNHEALTHY RIBOSOME BIOGENESIS PROTEIN 2 HOMOLOG"/>
    <property type="match status" value="1"/>
</dbReference>
<dbReference type="OrthoDB" id="1085414at2759"/>
<gene>
    <name evidence="3" type="primary">LOC102664451</name>
    <name evidence="2" type="ORF">GLYMA_14G115300</name>
</gene>
<dbReference type="Gramene" id="KRH15847">
    <property type="protein sequence ID" value="KRH15847"/>
    <property type="gene ID" value="GLYMA_14G115300"/>
</dbReference>
<evidence type="ECO:0000313" key="3">
    <source>
        <dbReference type="EnsemblPlants" id="KRH15847"/>
    </source>
</evidence>
<dbReference type="RefSeq" id="XP_006596095.1">
    <property type="nucleotide sequence ID" value="XM_006596032.4"/>
</dbReference>
<name>A0A0R0GCU1_SOYBN</name>
<dbReference type="OMA" id="WISCGYS"/>
<reference evidence="2 3" key="1">
    <citation type="journal article" date="2010" name="Nature">
        <title>Genome sequence of the palaeopolyploid soybean.</title>
        <authorList>
            <person name="Schmutz J."/>
            <person name="Cannon S.B."/>
            <person name="Schlueter J."/>
            <person name="Ma J."/>
            <person name="Mitros T."/>
            <person name="Nelson W."/>
            <person name="Hyten D.L."/>
            <person name="Song Q."/>
            <person name="Thelen J.J."/>
            <person name="Cheng J."/>
            <person name="Xu D."/>
            <person name="Hellsten U."/>
            <person name="May G.D."/>
            <person name="Yu Y."/>
            <person name="Sakurai T."/>
            <person name="Umezawa T."/>
            <person name="Bhattacharyya M.K."/>
            <person name="Sandhu D."/>
            <person name="Valliyodan B."/>
            <person name="Lindquist E."/>
            <person name="Peto M."/>
            <person name="Grant D."/>
            <person name="Shu S."/>
            <person name="Goodstein D."/>
            <person name="Barry K."/>
            <person name="Futrell-Griggs M."/>
            <person name="Abernathy B."/>
            <person name="Du J."/>
            <person name="Tian Z."/>
            <person name="Zhu L."/>
            <person name="Gill N."/>
            <person name="Joshi T."/>
            <person name="Libault M."/>
            <person name="Sethuraman A."/>
            <person name="Zhang X.-C."/>
            <person name="Shinozaki K."/>
            <person name="Nguyen H.T."/>
            <person name="Wing R.A."/>
            <person name="Cregan P."/>
            <person name="Specht J."/>
            <person name="Grimwood J."/>
            <person name="Rokhsar D."/>
            <person name="Stacey G."/>
            <person name="Shoemaker R.C."/>
            <person name="Jackson S.A."/>
        </authorList>
    </citation>
    <scope>NUCLEOTIDE SEQUENCE [LARGE SCALE GENOMIC DNA]</scope>
    <source>
        <strain evidence="3">cv. Williams 82</strain>
        <tissue evidence="2">Callus</tissue>
    </source>
</reference>
<dbReference type="EnsemblPlants" id="KRH15847">
    <property type="protein sequence ID" value="KRH15847"/>
    <property type="gene ID" value="GLYMA_14G115300"/>
</dbReference>
<dbReference type="GeneID" id="102664451"/>